<dbReference type="GO" id="GO:0006203">
    <property type="term" value="P:dGTP catabolic process"/>
    <property type="evidence" value="ECO:0007669"/>
    <property type="project" value="TreeGrafter"/>
</dbReference>
<protein>
    <submittedName>
        <fullName evidence="2">HD domain-containing protein</fullName>
    </submittedName>
</protein>
<dbReference type="GO" id="GO:0008832">
    <property type="term" value="F:dGTPase activity"/>
    <property type="evidence" value="ECO:0007669"/>
    <property type="project" value="TreeGrafter"/>
</dbReference>
<organism evidence="2 3">
    <name type="scientific">Sulfurisphaera ohwakuensis</name>
    <dbReference type="NCBI Taxonomy" id="69656"/>
    <lineage>
        <taxon>Archaea</taxon>
        <taxon>Thermoproteota</taxon>
        <taxon>Thermoprotei</taxon>
        <taxon>Sulfolobales</taxon>
        <taxon>Sulfolobaceae</taxon>
        <taxon>Sulfurisphaera</taxon>
    </lineage>
</organism>
<dbReference type="SUPFAM" id="SSF109604">
    <property type="entry name" value="HD-domain/PDEase-like"/>
    <property type="match status" value="1"/>
</dbReference>
<reference evidence="2 3" key="1">
    <citation type="submission" date="2019-10" db="EMBL/GenBank/DDBJ databases">
        <title>Genome Sequences from Six Type Strain Members of the Archaeal Family Sulfolobaceae: Acidianus ambivalens, Acidianus infernus, Metallosphaera prunae, Stygiolobus azoricus, Sulfolobus metallicus, and Sulfurisphaera ohwakuensis.</title>
        <authorList>
            <person name="Counts J.A."/>
            <person name="Kelly R.M."/>
        </authorList>
    </citation>
    <scope>NUCLEOTIDE SEQUENCE [LARGE SCALE GENOMIC DNA]</scope>
    <source>
        <strain evidence="2 3">TA-1</strain>
    </source>
</reference>
<feature type="domain" description="HD/PDEase" evidence="1">
    <location>
        <begin position="50"/>
        <end position="186"/>
    </location>
</feature>
<dbReference type="CDD" id="cd00077">
    <property type="entry name" value="HDc"/>
    <property type="match status" value="1"/>
</dbReference>
<evidence type="ECO:0000259" key="1">
    <source>
        <dbReference type="SMART" id="SM00471"/>
    </source>
</evidence>
<dbReference type="InterPro" id="IPR045509">
    <property type="entry name" value="HD_assoc_2"/>
</dbReference>
<dbReference type="EMBL" id="CP045484">
    <property type="protein sequence ID" value="QGR17625.1"/>
    <property type="molecule type" value="Genomic_DNA"/>
</dbReference>
<dbReference type="AlphaFoldDB" id="A0A650CIX9"/>
<name>A0A650CIX9_SULOH</name>
<sequence>MIMSKRIRDVIHEYIEVPDTIINNIVDSPTFQRLRFVIQNGMAFEVYPNMRHTRFEHSLGTYNVMKKAISILAEKVEDKDIKDLIINNSEGLQALALLHDIGHYPFSHTFEMGIKIASVDMKELQGLSKYHEKVGLFVVRSLFPKYADDFDKIYNSKDNLYSELLNNNIDVDRMDYLLRDSYYSGTPYGNFSLERMLSIMTLVKDTGKIKSAFLEKGISDLEHFLLARYYMYDQIYHHRVVEGFNAIMATAISQLIISTSSQQNSSVSKIIFFQESEFNLDIFLNLTDYWLLSTIKSSNINECLKEAIFNRRKYIFNEIPLRYAEERGMDKIDVTRLLESKLYNVIKQ</sequence>
<dbReference type="InterPro" id="IPR006674">
    <property type="entry name" value="HD_domain"/>
</dbReference>
<dbReference type="PANTHER" id="PTHR11373">
    <property type="entry name" value="DEOXYNUCLEOSIDE TRIPHOSPHATE TRIPHOSPHOHYDROLASE"/>
    <property type="match status" value="1"/>
</dbReference>
<accession>A0A650CIX9</accession>
<dbReference type="Proteomes" id="UP000427373">
    <property type="component" value="Chromosome"/>
</dbReference>
<dbReference type="KEGG" id="soh:D1869_10840"/>
<dbReference type="InterPro" id="IPR003607">
    <property type="entry name" value="HD/PDEase_dom"/>
</dbReference>
<dbReference type="Gene3D" id="1.10.3210.10">
    <property type="entry name" value="Hypothetical protein af1432"/>
    <property type="match status" value="1"/>
</dbReference>
<keyword evidence="3" id="KW-1185">Reference proteome</keyword>
<dbReference type="Pfam" id="PF19276">
    <property type="entry name" value="HD_assoc_2"/>
    <property type="match status" value="1"/>
</dbReference>
<proteinExistence type="predicted"/>
<dbReference type="Pfam" id="PF01966">
    <property type="entry name" value="HD"/>
    <property type="match status" value="1"/>
</dbReference>
<evidence type="ECO:0000313" key="2">
    <source>
        <dbReference type="EMBL" id="QGR17625.1"/>
    </source>
</evidence>
<dbReference type="InterPro" id="IPR050135">
    <property type="entry name" value="dGTPase-like"/>
</dbReference>
<dbReference type="SMART" id="SM00471">
    <property type="entry name" value="HDc"/>
    <property type="match status" value="1"/>
</dbReference>
<dbReference type="PANTHER" id="PTHR11373:SF4">
    <property type="entry name" value="DEOXYNUCLEOSIDE TRIPHOSPHATE TRIPHOSPHOHYDROLASE SAMHD1"/>
    <property type="match status" value="1"/>
</dbReference>
<evidence type="ECO:0000313" key="3">
    <source>
        <dbReference type="Proteomes" id="UP000427373"/>
    </source>
</evidence>
<gene>
    <name evidence="2" type="ORF">D1869_10840</name>
</gene>